<evidence type="ECO:0000256" key="3">
    <source>
        <dbReference type="ARBA" id="ARBA00022833"/>
    </source>
</evidence>
<feature type="domain" description="C2H2-type" evidence="9">
    <location>
        <begin position="549"/>
        <end position="573"/>
    </location>
</feature>
<dbReference type="GO" id="GO:0008270">
    <property type="term" value="F:zinc ion binding"/>
    <property type="evidence" value="ECO:0007669"/>
    <property type="project" value="UniProtKB-UniRule"/>
</dbReference>
<dbReference type="PANTHER" id="PTHR47696">
    <property type="entry name" value="THAP DOMAIN-CONTAINING PROTEIN 2"/>
    <property type="match status" value="1"/>
</dbReference>
<dbReference type="AlphaFoldDB" id="A0AAD7YEP5"/>
<dbReference type="EMBL" id="JARGEI010000021">
    <property type="protein sequence ID" value="KAJ8712135.1"/>
    <property type="molecule type" value="Genomic_DNA"/>
</dbReference>
<dbReference type="PROSITE" id="PS00028">
    <property type="entry name" value="ZINC_FINGER_C2H2_1"/>
    <property type="match status" value="2"/>
</dbReference>
<evidence type="ECO:0000259" key="11">
    <source>
        <dbReference type="PROSITE" id="PS51915"/>
    </source>
</evidence>
<feature type="domain" description="ZAD" evidence="11">
    <location>
        <begin position="268"/>
        <end position="338"/>
    </location>
</feature>
<comment type="caution">
    <text evidence="12">The sequence shown here is derived from an EMBL/GenBank/DDBJ whole genome shotgun (WGS) entry which is preliminary data.</text>
</comment>
<dbReference type="InterPro" id="IPR012934">
    <property type="entry name" value="Znf_AD"/>
</dbReference>
<evidence type="ECO:0000313" key="12">
    <source>
        <dbReference type="EMBL" id="KAJ8712135.1"/>
    </source>
</evidence>
<feature type="domain" description="THAP-type" evidence="10">
    <location>
        <begin position="1"/>
        <end position="82"/>
    </location>
</feature>
<keyword evidence="3 7" id="KW-0862">Zinc</keyword>
<dbReference type="SMART" id="SM00980">
    <property type="entry name" value="THAP"/>
    <property type="match status" value="1"/>
</dbReference>
<dbReference type="PROSITE" id="PS51915">
    <property type="entry name" value="ZAD"/>
    <property type="match status" value="1"/>
</dbReference>
<dbReference type="Proteomes" id="UP001231518">
    <property type="component" value="Chromosome 17"/>
</dbReference>
<evidence type="ECO:0000313" key="13">
    <source>
        <dbReference type="Proteomes" id="UP001231518"/>
    </source>
</evidence>
<evidence type="ECO:0000256" key="8">
    <source>
        <dbReference type="SAM" id="MobiDB-lite"/>
    </source>
</evidence>
<keyword evidence="2 5" id="KW-0863">Zinc-finger</keyword>
<dbReference type="GO" id="GO:0003677">
    <property type="term" value="F:DNA binding"/>
    <property type="evidence" value="ECO:0007669"/>
    <property type="project" value="UniProtKB-UniRule"/>
</dbReference>
<keyword evidence="4 6" id="KW-0238">DNA-binding</keyword>
<dbReference type="Gene3D" id="3.30.160.60">
    <property type="entry name" value="Classic Zinc Finger"/>
    <property type="match status" value="1"/>
</dbReference>
<evidence type="ECO:0000259" key="10">
    <source>
        <dbReference type="PROSITE" id="PS50950"/>
    </source>
</evidence>
<reference evidence="12" key="1">
    <citation type="submission" date="2023-03" db="EMBL/GenBank/DDBJ databases">
        <title>Chromosome-level genomes of two armyworms, Mythimna separata and Mythimna loreyi, provide insights into the biosynthesis and reception of sex pheromones.</title>
        <authorList>
            <person name="Zhao H."/>
        </authorList>
    </citation>
    <scope>NUCLEOTIDE SEQUENCE</scope>
    <source>
        <strain evidence="12">BeijingLab</strain>
        <tissue evidence="12">Pupa</tissue>
    </source>
</reference>
<feature type="compositionally biased region" description="Basic and acidic residues" evidence="8">
    <location>
        <begin position="378"/>
        <end position="410"/>
    </location>
</feature>
<dbReference type="PROSITE" id="PS50157">
    <property type="entry name" value="ZINC_FINGER_C2H2_2"/>
    <property type="match status" value="2"/>
</dbReference>
<feature type="binding site" evidence="7">
    <location>
        <position position="311"/>
    </location>
    <ligand>
        <name>Zn(2+)</name>
        <dbReference type="ChEBI" id="CHEBI:29105"/>
    </ligand>
</feature>
<dbReference type="SMART" id="SM00692">
    <property type="entry name" value="DM3"/>
    <property type="match status" value="1"/>
</dbReference>
<dbReference type="PANTHER" id="PTHR47696:SF1">
    <property type="entry name" value="THAP DOMAIN-CONTAINING PROTEIN 2"/>
    <property type="match status" value="1"/>
</dbReference>
<gene>
    <name evidence="12" type="ORF">PYW07_004977</name>
</gene>
<evidence type="ECO:0000256" key="7">
    <source>
        <dbReference type="PROSITE-ProRule" id="PRU01263"/>
    </source>
</evidence>
<protein>
    <submittedName>
        <fullName evidence="12">Uncharacterized protein</fullName>
    </submittedName>
</protein>
<dbReference type="PROSITE" id="PS50950">
    <property type="entry name" value="ZF_THAP"/>
    <property type="match status" value="1"/>
</dbReference>
<name>A0AAD7YEP5_MYTSE</name>
<dbReference type="SUPFAM" id="SSF57667">
    <property type="entry name" value="beta-beta-alpha zinc fingers"/>
    <property type="match status" value="1"/>
</dbReference>
<dbReference type="InterPro" id="IPR036236">
    <property type="entry name" value="Znf_C2H2_sf"/>
</dbReference>
<evidence type="ECO:0000256" key="5">
    <source>
        <dbReference type="PROSITE-ProRule" id="PRU00042"/>
    </source>
</evidence>
<keyword evidence="13" id="KW-1185">Reference proteome</keyword>
<feature type="binding site" evidence="7">
    <location>
        <position position="273"/>
    </location>
    <ligand>
        <name>Zn(2+)</name>
        <dbReference type="ChEBI" id="CHEBI:29105"/>
    </ligand>
</feature>
<sequence length="598" mass="68712">MVTCAVLGCESSKKNNPHNYSFHHFPIDPVIRDKWLRMLHKPNWTPFKYSTICSKHFESRCFLATPDQKRRKLRHGSVPTIGMPVKLKRLRQVTMYHYRDIEPLPSTSSVKYRKMVTTIKNLRTKIRNQEKILKSLLSKKKSNGLTEIDHSCNRTQHFDHTYSMEPLNDLQAPACNSCELPELRLSEDTQSSQDSEVITISSCEHETLIEDTQSSQDSEVGVTCSACALETSPQVTQNLQTNQNSEPVKKEMIKSRHGGMRFRISELEACRICLATDVKLYSLKDTLLGDCMKTIAGFSISSCGGLPNFVCYECAPTVLKCAKLVEKSKTAEAILVDIIAKNGQVTKTLIERKKRSQLDLRSSLDSYLLTNYHHMQYDDDNRTSEHNEMESIPNVEKDTDLSGVENKDETNEMSDEDDNSVVEIKQDIPLVEVESSDSESDDDCISLIPDGPNNNLKTCTDKFLRKPRRKKLKKNIEFKNREEFLDIQEHFTIEEIPVNEQKLVWRQNMVTKCIETGREFICSVCENTFQNADSLKAHSDLHANIHGEFKCEVCLVCFPSKHELEYHTERIHAYRFTCKHCPMTFNNIDDAKYHKDFV</sequence>
<evidence type="ECO:0000256" key="1">
    <source>
        <dbReference type="ARBA" id="ARBA00022723"/>
    </source>
</evidence>
<evidence type="ECO:0000259" key="9">
    <source>
        <dbReference type="PROSITE" id="PS50157"/>
    </source>
</evidence>
<dbReference type="InterPro" id="IPR006612">
    <property type="entry name" value="THAP_Znf"/>
</dbReference>
<feature type="domain" description="C2H2-type" evidence="9">
    <location>
        <begin position="520"/>
        <end position="547"/>
    </location>
</feature>
<dbReference type="SMART" id="SM00355">
    <property type="entry name" value="ZnF_C2H2"/>
    <property type="match status" value="3"/>
</dbReference>
<dbReference type="SUPFAM" id="SSF57716">
    <property type="entry name" value="Glucocorticoid receptor-like (DNA-binding domain)"/>
    <property type="match status" value="1"/>
</dbReference>
<keyword evidence="1 7" id="KW-0479">Metal-binding</keyword>
<feature type="binding site" evidence="7">
    <location>
        <position position="270"/>
    </location>
    <ligand>
        <name>Zn(2+)</name>
        <dbReference type="ChEBI" id="CHEBI:29105"/>
    </ligand>
</feature>
<dbReference type="InterPro" id="IPR038441">
    <property type="entry name" value="THAP_Znf_sf"/>
</dbReference>
<dbReference type="InterPro" id="IPR013087">
    <property type="entry name" value="Znf_C2H2_type"/>
</dbReference>
<accession>A0AAD7YEP5</accession>
<organism evidence="12 13">
    <name type="scientific">Mythimna separata</name>
    <name type="common">Oriental armyworm</name>
    <name type="synonym">Pseudaletia separata</name>
    <dbReference type="NCBI Taxonomy" id="271217"/>
    <lineage>
        <taxon>Eukaryota</taxon>
        <taxon>Metazoa</taxon>
        <taxon>Ecdysozoa</taxon>
        <taxon>Arthropoda</taxon>
        <taxon>Hexapoda</taxon>
        <taxon>Insecta</taxon>
        <taxon>Pterygota</taxon>
        <taxon>Neoptera</taxon>
        <taxon>Endopterygota</taxon>
        <taxon>Lepidoptera</taxon>
        <taxon>Glossata</taxon>
        <taxon>Ditrysia</taxon>
        <taxon>Noctuoidea</taxon>
        <taxon>Noctuidae</taxon>
        <taxon>Noctuinae</taxon>
        <taxon>Hadenini</taxon>
        <taxon>Mythimna</taxon>
    </lineage>
</organism>
<dbReference type="GO" id="GO:0005634">
    <property type="term" value="C:nucleus"/>
    <property type="evidence" value="ECO:0007669"/>
    <property type="project" value="InterPro"/>
</dbReference>
<evidence type="ECO:0000256" key="4">
    <source>
        <dbReference type="ARBA" id="ARBA00023125"/>
    </source>
</evidence>
<proteinExistence type="predicted"/>
<dbReference type="Gene3D" id="6.20.210.20">
    <property type="entry name" value="THAP domain"/>
    <property type="match status" value="1"/>
</dbReference>
<feature type="region of interest" description="Disordered" evidence="8">
    <location>
        <begin position="378"/>
        <end position="418"/>
    </location>
</feature>
<evidence type="ECO:0000256" key="2">
    <source>
        <dbReference type="ARBA" id="ARBA00022771"/>
    </source>
</evidence>
<evidence type="ECO:0000256" key="6">
    <source>
        <dbReference type="PROSITE-ProRule" id="PRU00309"/>
    </source>
</evidence>
<dbReference type="InterPro" id="IPR026521">
    <property type="entry name" value="THAP2"/>
</dbReference>
<dbReference type="Pfam" id="PF05485">
    <property type="entry name" value="THAP"/>
    <property type="match status" value="1"/>
</dbReference>
<feature type="binding site" evidence="7">
    <location>
        <position position="314"/>
    </location>
    <ligand>
        <name>Zn(2+)</name>
        <dbReference type="ChEBI" id="CHEBI:29105"/>
    </ligand>
</feature>